<organism evidence="2 3">
    <name type="scientific">Sulfobacillus thermotolerans</name>
    <dbReference type="NCBI Taxonomy" id="338644"/>
    <lineage>
        <taxon>Bacteria</taxon>
        <taxon>Bacillati</taxon>
        <taxon>Bacillota</taxon>
        <taxon>Clostridia</taxon>
        <taxon>Eubacteriales</taxon>
        <taxon>Clostridiales Family XVII. Incertae Sedis</taxon>
        <taxon>Sulfobacillus</taxon>
    </lineage>
</organism>
<reference evidence="2 3" key="1">
    <citation type="journal article" date="2019" name="Sci. Rep.">
        <title>Sulfobacillus thermotolerans: new insights into resistance and metabolic capacities of acidophilic chemolithotrophs.</title>
        <authorList>
            <person name="Panyushkina A.E."/>
            <person name="Babenko V.V."/>
            <person name="Nikitina A.S."/>
            <person name="Selezneva O.V."/>
            <person name="Tsaplina I.A."/>
            <person name="Letarova M.A."/>
            <person name="Kostryukova E.S."/>
            <person name="Letarov A.V."/>
        </authorList>
    </citation>
    <scope>NUCLEOTIDE SEQUENCE [LARGE SCALE GENOMIC DNA]</scope>
    <source>
        <strain evidence="2 3">Kr1</strain>
    </source>
</reference>
<keyword evidence="3" id="KW-1185">Reference proteome</keyword>
<dbReference type="SUPFAM" id="SSF54637">
    <property type="entry name" value="Thioesterase/thiol ester dehydrase-isomerase"/>
    <property type="match status" value="1"/>
</dbReference>
<evidence type="ECO:0000259" key="1">
    <source>
        <dbReference type="Pfam" id="PF22636"/>
    </source>
</evidence>
<dbReference type="InterPro" id="IPR054485">
    <property type="entry name" value="FlK-like_dom"/>
</dbReference>
<dbReference type="Proteomes" id="UP000325292">
    <property type="component" value="Chromosome"/>
</dbReference>
<dbReference type="Pfam" id="PF22636">
    <property type="entry name" value="FlK"/>
    <property type="match status" value="1"/>
</dbReference>
<gene>
    <name evidence="2" type="ORF">BXT84_12380</name>
</gene>
<accession>A0ABM6RT80</accession>
<name>A0ABM6RT80_9FIRM</name>
<dbReference type="PANTHER" id="PTHR36934:SF1">
    <property type="entry name" value="THIOESTERASE DOMAIN-CONTAINING PROTEIN"/>
    <property type="match status" value="1"/>
</dbReference>
<evidence type="ECO:0000313" key="2">
    <source>
        <dbReference type="EMBL" id="AUW94640.1"/>
    </source>
</evidence>
<dbReference type="PANTHER" id="PTHR36934">
    <property type="entry name" value="BLR0278 PROTEIN"/>
    <property type="match status" value="1"/>
</dbReference>
<evidence type="ECO:0000313" key="3">
    <source>
        <dbReference type="Proteomes" id="UP000325292"/>
    </source>
</evidence>
<sequence length="134" mass="14741">MRDGLMPGTVARVETVVTPAMTATLGGQPIHPVLATARMIEWMEWAGRSLILPYLEETEDAVGYQVDIVHTRSTQVGDTLVAYAQFQKREGNRIITKVWAENSHGMVGSGTFVQVVLTKERLALLLQSPPSPPR</sequence>
<proteinExistence type="predicted"/>
<dbReference type="EMBL" id="CP019454">
    <property type="protein sequence ID" value="AUW94640.1"/>
    <property type="molecule type" value="Genomic_DNA"/>
</dbReference>
<feature type="domain" description="Fluoroacetyl-CoA-specific thioesterase-like" evidence="1">
    <location>
        <begin position="17"/>
        <end position="120"/>
    </location>
</feature>
<dbReference type="InterPro" id="IPR029069">
    <property type="entry name" value="HotDog_dom_sf"/>
</dbReference>
<dbReference type="InterPro" id="IPR025540">
    <property type="entry name" value="FlK"/>
</dbReference>
<dbReference type="Gene3D" id="3.10.129.10">
    <property type="entry name" value="Hotdog Thioesterase"/>
    <property type="match status" value="1"/>
</dbReference>
<protein>
    <recommendedName>
        <fullName evidence="1">Fluoroacetyl-CoA-specific thioesterase-like domain-containing protein</fullName>
    </recommendedName>
</protein>